<keyword evidence="2" id="KW-1185">Reference proteome</keyword>
<sequence length="145" mass="16231">MFFDCSFNIGKHGTSQAPAATWGVLSYYNGTKANCVMIDQDQPPFLYAIIGSISRMPICTSLEEDSAIDRQDYDFIIKAEKLIPVAPLRDNSPCFVIEPNQALFITISGAANNCQHTAPFQFNFNIEVFCNKRSYLSQSRFPVSK</sequence>
<comment type="caution">
    <text evidence="1">The sequence shown here is derived from an EMBL/GenBank/DDBJ whole genome shotgun (WGS) entry which is preliminary data.</text>
</comment>
<organism evidence="1 2">
    <name type="scientific">Candolleomyces eurysporus</name>
    <dbReference type="NCBI Taxonomy" id="2828524"/>
    <lineage>
        <taxon>Eukaryota</taxon>
        <taxon>Fungi</taxon>
        <taxon>Dikarya</taxon>
        <taxon>Basidiomycota</taxon>
        <taxon>Agaricomycotina</taxon>
        <taxon>Agaricomycetes</taxon>
        <taxon>Agaricomycetidae</taxon>
        <taxon>Agaricales</taxon>
        <taxon>Agaricineae</taxon>
        <taxon>Psathyrellaceae</taxon>
        <taxon>Candolleomyces</taxon>
    </lineage>
</organism>
<reference evidence="1" key="1">
    <citation type="submission" date="2022-06" db="EMBL/GenBank/DDBJ databases">
        <title>Genome Sequence of Candolleomyces eurysporus.</title>
        <authorList>
            <person name="Buettner E."/>
        </authorList>
    </citation>
    <scope>NUCLEOTIDE SEQUENCE</scope>
    <source>
        <strain evidence="1">VTCC 930004</strain>
    </source>
</reference>
<gene>
    <name evidence="1" type="ORF">H1R20_g16175</name>
</gene>
<name>A0A9W8M9Y8_9AGAR</name>
<accession>A0A9W8M9Y8</accession>
<feature type="non-terminal residue" evidence="1">
    <location>
        <position position="1"/>
    </location>
</feature>
<dbReference type="Proteomes" id="UP001140091">
    <property type="component" value="Unassembled WGS sequence"/>
</dbReference>
<dbReference type="EMBL" id="JANBPK010001720">
    <property type="protein sequence ID" value="KAJ2920919.1"/>
    <property type="molecule type" value="Genomic_DNA"/>
</dbReference>
<dbReference type="AlphaFoldDB" id="A0A9W8M9Y8"/>
<protein>
    <submittedName>
        <fullName evidence="1">Uncharacterized protein</fullName>
    </submittedName>
</protein>
<evidence type="ECO:0000313" key="1">
    <source>
        <dbReference type="EMBL" id="KAJ2920919.1"/>
    </source>
</evidence>
<evidence type="ECO:0000313" key="2">
    <source>
        <dbReference type="Proteomes" id="UP001140091"/>
    </source>
</evidence>
<proteinExistence type="predicted"/>